<evidence type="ECO:0000259" key="1">
    <source>
        <dbReference type="Pfam" id="PF05134"/>
    </source>
</evidence>
<dbReference type="NCBIfam" id="TIGR01709">
    <property type="entry name" value="typeII_sec_gspL"/>
    <property type="match status" value="1"/>
</dbReference>
<keyword evidence="3" id="KW-1185">Reference proteome</keyword>
<organism evidence="2 3">
    <name type="scientific">Tibeticola sediminis</name>
    <dbReference type="NCBI Taxonomy" id="1917811"/>
    <lineage>
        <taxon>Bacteria</taxon>
        <taxon>Pseudomonadati</taxon>
        <taxon>Pseudomonadota</taxon>
        <taxon>Betaproteobacteria</taxon>
        <taxon>Burkholderiales</taxon>
        <taxon>Comamonadaceae</taxon>
        <taxon>Tibeticola</taxon>
    </lineage>
</organism>
<dbReference type="GO" id="GO:0009276">
    <property type="term" value="C:Gram-negative-bacterium-type cell wall"/>
    <property type="evidence" value="ECO:0007669"/>
    <property type="project" value="InterPro"/>
</dbReference>
<dbReference type="InterPro" id="IPR043129">
    <property type="entry name" value="ATPase_NBD"/>
</dbReference>
<dbReference type="GO" id="GO:0015628">
    <property type="term" value="P:protein secretion by the type II secretion system"/>
    <property type="evidence" value="ECO:0007669"/>
    <property type="project" value="InterPro"/>
</dbReference>
<protein>
    <submittedName>
        <fullName evidence="2">General secretion pathway protein L</fullName>
    </submittedName>
</protein>
<comment type="caution">
    <text evidence="2">The sequence shown here is derived from an EMBL/GenBank/DDBJ whole genome shotgun (WGS) entry which is preliminary data.</text>
</comment>
<feature type="domain" description="GspL cytoplasmic actin-ATPase-like" evidence="1">
    <location>
        <begin position="60"/>
        <end position="234"/>
    </location>
</feature>
<proteinExistence type="predicted"/>
<evidence type="ECO:0000313" key="3">
    <source>
        <dbReference type="Proteomes" id="UP000272193"/>
    </source>
</evidence>
<dbReference type="Proteomes" id="UP000272193">
    <property type="component" value="Unassembled WGS sequence"/>
</dbReference>
<dbReference type="AlphaFoldDB" id="A0A3N4UQU7"/>
<dbReference type="RefSeq" id="WP_124220587.1">
    <property type="nucleotide sequence ID" value="NZ_RKQL01000001.1"/>
</dbReference>
<accession>A0A3N4UQU7</accession>
<dbReference type="InterPro" id="IPR024230">
    <property type="entry name" value="GspL_cyto_dom"/>
</dbReference>
<reference evidence="2 3" key="1">
    <citation type="submission" date="2018-11" db="EMBL/GenBank/DDBJ databases">
        <title>Genomic Encyclopedia of Type Strains, Phase IV (KMG-IV): sequencing the most valuable type-strain genomes for metagenomic binning, comparative biology and taxonomic classification.</title>
        <authorList>
            <person name="Goeker M."/>
        </authorList>
    </citation>
    <scope>NUCLEOTIDE SEQUENCE [LARGE SCALE GENOMIC DNA]</scope>
    <source>
        <strain evidence="2 3">DSM 101684</strain>
    </source>
</reference>
<dbReference type="OrthoDB" id="8557903at2"/>
<dbReference type="GO" id="GO:0015627">
    <property type="term" value="C:type II protein secretion system complex"/>
    <property type="evidence" value="ECO:0007669"/>
    <property type="project" value="InterPro"/>
</dbReference>
<dbReference type="SUPFAM" id="SSF53067">
    <property type="entry name" value="Actin-like ATPase domain"/>
    <property type="match status" value="1"/>
</dbReference>
<dbReference type="EMBL" id="RKQL01000001">
    <property type="protein sequence ID" value="RPE73056.1"/>
    <property type="molecule type" value="Genomic_DNA"/>
</dbReference>
<dbReference type="Pfam" id="PF05134">
    <property type="entry name" value="T2SSL"/>
    <property type="match status" value="1"/>
</dbReference>
<name>A0A3N4UQU7_9BURK</name>
<dbReference type="Gene3D" id="3.30.420.380">
    <property type="match status" value="1"/>
</dbReference>
<sequence length="427" mass="45811">MSSLRVLVLLPLGTADAARYRCVAVSPGPTSMDEGRAPPLLTASATALPDPGPLGEVIAVVPLQALSWHRVTWPRQQPLRGPRAAAVLAGLLEEQLLDEPASLHFALEPDAADAAARGEALWVGVCDRAWLQSHLDALEAAGRPARRLVPEVAPVPRTEANSPSWTLRAVEGSEGPALIVQGRGFSGGAARLPLESSWVEAVLGGAPLPDDARLYAEPGVLEAAERTLQRRAELQTPAQAWLAAAQSPWDLAQFDFRSMGRARWARLAAAWRALAHEPQWRPVRWGLALLALVPFVGLEVWAAQERRMLAALDAQARALVTHTAPEIRPLVDPLRQLERAVQWRRATTGQPGPADLEPLLGTLGSLGASVQRIELDAARVLLVGIEPKAAAALDARLRPLGWRARRVEADRVQVEPADEAATTGGPR</sequence>
<evidence type="ECO:0000313" key="2">
    <source>
        <dbReference type="EMBL" id="RPE73056.1"/>
    </source>
</evidence>
<dbReference type="InterPro" id="IPR007812">
    <property type="entry name" value="T2SS_protein-GspL"/>
</dbReference>
<gene>
    <name evidence="2" type="ORF">EDC62_0767</name>
</gene>